<evidence type="ECO:0000313" key="5">
    <source>
        <dbReference type="EMBL" id="PDW02589.1"/>
    </source>
</evidence>
<name>A0A2A6RI83_9CHLR</name>
<keyword evidence="3 4" id="KW-0472">Membrane</keyword>
<protein>
    <submittedName>
        <fullName evidence="5">Uncharacterized protein</fullName>
    </submittedName>
</protein>
<dbReference type="EMBL" id="NQWI01000060">
    <property type="protein sequence ID" value="PDW02589.1"/>
    <property type="molecule type" value="Genomic_DNA"/>
</dbReference>
<feature type="transmembrane region" description="Helical" evidence="4">
    <location>
        <begin position="47"/>
        <end position="66"/>
    </location>
</feature>
<organism evidence="5 6">
    <name type="scientific">Candidatus Viridilinea mediisalina</name>
    <dbReference type="NCBI Taxonomy" id="2024553"/>
    <lineage>
        <taxon>Bacteria</taxon>
        <taxon>Bacillati</taxon>
        <taxon>Chloroflexota</taxon>
        <taxon>Chloroflexia</taxon>
        <taxon>Chloroflexales</taxon>
        <taxon>Chloroflexineae</taxon>
        <taxon>Oscillochloridaceae</taxon>
        <taxon>Candidatus Viridilinea</taxon>
    </lineage>
</organism>
<dbReference type="InterPro" id="IPR036257">
    <property type="entry name" value="Cyt_c_oxidase_su2_TM_sf"/>
</dbReference>
<reference evidence="6" key="1">
    <citation type="submission" date="2017-08" db="EMBL/GenBank/DDBJ databases">
        <authorList>
            <person name="Grouzdev D.S."/>
            <person name="Gaisin V.A."/>
            <person name="Rysina M.S."/>
            <person name="Gorlenko V.M."/>
        </authorList>
    </citation>
    <scope>NUCLEOTIDE SEQUENCE [LARGE SCALE GENOMIC DNA]</scope>
    <source>
        <strain evidence="6">Kir15-3F</strain>
    </source>
</reference>
<proteinExistence type="predicted"/>
<dbReference type="Proteomes" id="UP000220527">
    <property type="component" value="Unassembled WGS sequence"/>
</dbReference>
<sequence>MLHYSIFWLVVFIFVLGQAILIRAAWRLRRAPAPPPLGVPRSPANADFAWTLLTALLTALLLYGVYVEL</sequence>
<evidence type="ECO:0000256" key="4">
    <source>
        <dbReference type="SAM" id="Phobius"/>
    </source>
</evidence>
<keyword evidence="2 4" id="KW-0812">Transmembrane</keyword>
<keyword evidence="6" id="KW-1185">Reference proteome</keyword>
<evidence type="ECO:0000256" key="3">
    <source>
        <dbReference type="ARBA" id="ARBA00023136"/>
    </source>
</evidence>
<evidence type="ECO:0000256" key="1">
    <source>
        <dbReference type="ARBA" id="ARBA00004370"/>
    </source>
</evidence>
<feature type="transmembrane region" description="Helical" evidence="4">
    <location>
        <begin position="6"/>
        <end position="26"/>
    </location>
</feature>
<dbReference type="Gene3D" id="1.10.287.90">
    <property type="match status" value="1"/>
</dbReference>
<evidence type="ECO:0000256" key="2">
    <source>
        <dbReference type="ARBA" id="ARBA00022692"/>
    </source>
</evidence>
<comment type="subcellular location">
    <subcellularLocation>
        <location evidence="1">Membrane</location>
    </subcellularLocation>
</comment>
<keyword evidence="4" id="KW-1133">Transmembrane helix</keyword>
<gene>
    <name evidence="5" type="ORF">CJ255_13125</name>
</gene>
<dbReference type="GO" id="GO:0016020">
    <property type="term" value="C:membrane"/>
    <property type="evidence" value="ECO:0007669"/>
    <property type="project" value="UniProtKB-SubCell"/>
</dbReference>
<evidence type="ECO:0000313" key="6">
    <source>
        <dbReference type="Proteomes" id="UP000220527"/>
    </source>
</evidence>
<accession>A0A2A6RI83</accession>
<dbReference type="AlphaFoldDB" id="A0A2A6RI83"/>
<dbReference type="RefSeq" id="WP_097644562.1">
    <property type="nucleotide sequence ID" value="NZ_NQWI01000060.1"/>
</dbReference>
<comment type="caution">
    <text evidence="5">The sequence shown here is derived from an EMBL/GenBank/DDBJ whole genome shotgun (WGS) entry which is preliminary data.</text>
</comment>